<keyword evidence="3" id="KW-1185">Reference proteome</keyword>
<comment type="caution">
    <text evidence="2">The sequence shown here is derived from an EMBL/GenBank/DDBJ whole genome shotgun (WGS) entry which is preliminary data.</text>
</comment>
<evidence type="ECO:0000313" key="2">
    <source>
        <dbReference type="EMBL" id="PSK04176.1"/>
    </source>
</evidence>
<evidence type="ECO:0000313" key="3">
    <source>
        <dbReference type="Proteomes" id="UP000241645"/>
    </source>
</evidence>
<gene>
    <name evidence="2" type="ORF">C7R92_26920</name>
</gene>
<evidence type="ECO:0008006" key="4">
    <source>
        <dbReference type="Google" id="ProtNLM"/>
    </source>
</evidence>
<keyword evidence="1" id="KW-0732">Signal</keyword>
<sequence length="166" mass="18524">MLKSNKLVIAFLLLFSIFVVQGCGTDPVQEDLINYLNTELPKVTSLERKATEEYSSITGANYTNDLAMFEAMTKSIIPTYSQFLEELEKIKPATPEVQKIHDQFILAATTQHSGFITTVSALEKQDYAKIATANEKLAEGRKLMRDYQAAIKELADSHGVTITETK</sequence>
<dbReference type="GeneID" id="95753720"/>
<name>A0ABX5FHN1_9BACL</name>
<evidence type="ECO:0000256" key="1">
    <source>
        <dbReference type="SAM" id="SignalP"/>
    </source>
</evidence>
<dbReference type="EMBL" id="PXZO01000060">
    <property type="protein sequence ID" value="PSK04176.1"/>
    <property type="molecule type" value="Genomic_DNA"/>
</dbReference>
<accession>A0ABX5FHN1</accession>
<dbReference type="Proteomes" id="UP000241645">
    <property type="component" value="Unassembled WGS sequence"/>
</dbReference>
<proteinExistence type="predicted"/>
<organism evidence="2 3">
    <name type="scientific">Brevibacillus porteri</name>
    <dbReference type="NCBI Taxonomy" id="2126350"/>
    <lineage>
        <taxon>Bacteria</taxon>
        <taxon>Bacillati</taxon>
        <taxon>Bacillota</taxon>
        <taxon>Bacilli</taxon>
        <taxon>Bacillales</taxon>
        <taxon>Paenibacillaceae</taxon>
        <taxon>Brevibacillus</taxon>
    </lineage>
</organism>
<reference evidence="2 3" key="1">
    <citation type="submission" date="2018-03" db="EMBL/GenBank/DDBJ databases">
        <title>Brevisbacillus phylogenomics.</title>
        <authorList>
            <person name="Dunlap C."/>
        </authorList>
    </citation>
    <scope>NUCLEOTIDE SEQUENCE [LARGE SCALE GENOMIC DNA]</scope>
    <source>
        <strain evidence="2 3">NRRL B-41110</strain>
    </source>
</reference>
<dbReference type="RefSeq" id="WP_106836258.1">
    <property type="nucleotide sequence ID" value="NZ_JARMEW010000044.1"/>
</dbReference>
<protein>
    <recommendedName>
        <fullName evidence="4">Lipoprotein</fullName>
    </recommendedName>
</protein>
<dbReference type="PROSITE" id="PS51257">
    <property type="entry name" value="PROKAR_LIPOPROTEIN"/>
    <property type="match status" value="1"/>
</dbReference>
<feature type="chain" id="PRO_5045225777" description="Lipoprotein" evidence="1">
    <location>
        <begin position="23"/>
        <end position="166"/>
    </location>
</feature>
<feature type="signal peptide" evidence="1">
    <location>
        <begin position="1"/>
        <end position="22"/>
    </location>
</feature>